<name>N2A8M0_9FIRM</name>
<comment type="caution">
    <text evidence="3">The sequence shown here is derived from an EMBL/GenBank/DDBJ whole genome shotgun (WGS) entry which is preliminary data.</text>
</comment>
<dbReference type="HOGENOM" id="CLU_660131_0_0_9"/>
<reference evidence="3 4" key="1">
    <citation type="journal article" date="2014" name="Genome Announc.">
        <title>Draft genome sequences of the altered schaedler flora, a defined bacterial community from gnotobiotic mice.</title>
        <authorList>
            <person name="Wannemuehler M.J."/>
            <person name="Overstreet A.M."/>
            <person name="Ward D.V."/>
            <person name="Phillips G.J."/>
        </authorList>
    </citation>
    <scope>NUCLEOTIDE SEQUENCE [LARGE SCALE GENOMIC DNA]</scope>
    <source>
        <strain evidence="3 4">ASF492</strain>
    </source>
</reference>
<protein>
    <recommendedName>
        <fullName evidence="2">DUF6273 domain-containing protein</fullName>
    </recommendedName>
</protein>
<dbReference type="Proteomes" id="UP000012589">
    <property type="component" value="Unassembled WGS sequence"/>
</dbReference>
<dbReference type="OrthoDB" id="1771670at2"/>
<feature type="transmembrane region" description="Helical" evidence="1">
    <location>
        <begin position="144"/>
        <end position="168"/>
    </location>
</feature>
<keyword evidence="4" id="KW-1185">Reference proteome</keyword>
<dbReference type="InterPro" id="IPR011990">
    <property type="entry name" value="TPR-like_helical_dom_sf"/>
</dbReference>
<dbReference type="EMBL" id="AQFT01000096">
    <property type="protein sequence ID" value="EMZ24551.1"/>
    <property type="molecule type" value="Genomic_DNA"/>
</dbReference>
<organism evidence="3 4">
    <name type="scientific">Eubacterium plexicaudatum ASF492</name>
    <dbReference type="NCBI Taxonomy" id="1235802"/>
    <lineage>
        <taxon>Bacteria</taxon>
        <taxon>Bacillati</taxon>
        <taxon>Bacillota</taxon>
        <taxon>Clostridia</taxon>
        <taxon>Eubacteriales</taxon>
        <taxon>Eubacteriaceae</taxon>
        <taxon>Eubacterium</taxon>
    </lineage>
</organism>
<dbReference type="InterPro" id="IPR046240">
    <property type="entry name" value="DUF6273"/>
</dbReference>
<accession>N2A8M0</accession>
<dbReference type="STRING" id="1235802.C823_03236"/>
<feature type="domain" description="DUF6273" evidence="2">
    <location>
        <begin position="271"/>
        <end position="411"/>
    </location>
</feature>
<sequence length="416" mass="47897">MARKKKKQEIILTPEQQREADYQKAVRRMEGAEKMLQPEDKVHMYREAIRMFDELGDYEDSEARKKRCKKRLPLARREHREEVYQTGMRLKTDAKCASDYDAAIAQFRRLRHEYKDIPEQIEVCRQLKQQALKQERMKNAGKKLVVAALFAAIIGFAAFLCSPAAFYLEGSFLMSVQDYERANTLFAKSRGYKDTKDRMVECNYQRAVLAAQNGDFKKAVKLLQEKVGNYKDAPERKAQYEKKLLAQAEIGDTVTYGNAKWLVADGAEQKRLLVRKKPVRAKTVYQNAGQDAVWESSVLRTWLNRTFYENCFSSYEQKEVLETNVITSANRIYGTDGGNATMDRVFLLDEAEAERYKNVLRSEHNQKAWWLRTPGKTKDSAAFVSAEGTVMSYGYAADSGELAVRPAIWVRTADDE</sequence>
<keyword evidence="1" id="KW-0812">Transmembrane</keyword>
<evidence type="ECO:0000313" key="4">
    <source>
        <dbReference type="Proteomes" id="UP000012589"/>
    </source>
</evidence>
<evidence type="ECO:0000259" key="2">
    <source>
        <dbReference type="Pfam" id="PF19789"/>
    </source>
</evidence>
<dbReference type="Pfam" id="PF19789">
    <property type="entry name" value="DUF6273"/>
    <property type="match status" value="1"/>
</dbReference>
<dbReference type="eggNOG" id="ENOG502ZAP4">
    <property type="taxonomic scope" value="Bacteria"/>
</dbReference>
<keyword evidence="1" id="KW-1133">Transmembrane helix</keyword>
<evidence type="ECO:0000313" key="3">
    <source>
        <dbReference type="EMBL" id="EMZ24551.1"/>
    </source>
</evidence>
<dbReference type="SUPFAM" id="SSF48452">
    <property type="entry name" value="TPR-like"/>
    <property type="match status" value="1"/>
</dbReference>
<evidence type="ECO:0000256" key="1">
    <source>
        <dbReference type="SAM" id="Phobius"/>
    </source>
</evidence>
<dbReference type="PATRIC" id="fig|1235802.3.peg.3423"/>
<gene>
    <name evidence="3" type="ORF">C823_03236</name>
</gene>
<proteinExistence type="predicted"/>
<keyword evidence="1" id="KW-0472">Membrane</keyword>
<dbReference type="AlphaFoldDB" id="N2A8M0"/>